<accession>A0A1S6KUY1</accession>
<organism evidence="1 2">
    <name type="scientific">Providencia phage vB_PreS_PR1</name>
    <dbReference type="NCBI Taxonomy" id="1931407"/>
    <lineage>
        <taxon>Viruses</taxon>
        <taxon>Duplodnaviria</taxon>
        <taxon>Heunggongvirae</taxon>
        <taxon>Uroviricota</taxon>
        <taxon>Caudoviricetes</taxon>
        <taxon>Demerecviridae</taxon>
        <taxon>Priunavirus</taxon>
        <taxon>Priunavirus PR1</taxon>
    </lineage>
</organism>
<protein>
    <submittedName>
        <fullName evidence="1">Uncharacterized protein</fullName>
    </submittedName>
</protein>
<evidence type="ECO:0000313" key="2">
    <source>
        <dbReference type="Proteomes" id="UP000222417"/>
    </source>
</evidence>
<gene>
    <name evidence="1" type="ORF">PR1_57</name>
</gene>
<dbReference type="EMBL" id="KY363465">
    <property type="protein sequence ID" value="AQT25253.1"/>
    <property type="molecule type" value="Genomic_DNA"/>
</dbReference>
<reference evidence="1 2" key="1">
    <citation type="submission" date="2016-12" db="EMBL/GenBank/DDBJ databases">
        <title>Providencia rettgeri phage vB-PreS_PR1 - a deep-branching member of the T5-like siphoviruses.</title>
        <authorList>
            <person name="Oliveira H."/>
            <person name="Pinto G."/>
            <person name="Hendrix H."/>
            <person name="Noben J.-P."/>
            <person name="Gawor J."/>
            <person name="Lobocka M."/>
            <person name="Lavigne R."/>
            <person name="Azeredo J."/>
        </authorList>
    </citation>
    <scope>NUCLEOTIDE SEQUENCE [LARGE SCALE GENOMIC DNA]</scope>
</reference>
<evidence type="ECO:0000313" key="1">
    <source>
        <dbReference type="EMBL" id="AQT25253.1"/>
    </source>
</evidence>
<proteinExistence type="predicted"/>
<sequence>MVTKPIALLEREVEKASEALKAAQEIQLAIRNAVFAALASPGSQYHNCTIPRGIGKTTMLMEAAHAWALQCSKFNNPESETFVPTKDKLVIFAVRNLGEKQNVLATKLGTMDYLSTRVIVTCDTSENPSVLATELVGSKYKEILVIIDEPKDFRPLVNILTLVSTRIHPQNLTTISLSSQHAE</sequence>
<dbReference type="Proteomes" id="UP000222417">
    <property type="component" value="Segment"/>
</dbReference>
<keyword evidence="2" id="KW-1185">Reference proteome</keyword>
<name>A0A1S6KUY1_9CAUD</name>